<keyword evidence="3" id="KW-1185">Reference proteome</keyword>
<evidence type="ECO:0000256" key="1">
    <source>
        <dbReference type="SAM" id="MobiDB-lite"/>
    </source>
</evidence>
<organism evidence="2 3">
    <name type="scientific">Ceratodon purpureus</name>
    <name type="common">Fire moss</name>
    <name type="synonym">Dicranum purpureum</name>
    <dbReference type="NCBI Taxonomy" id="3225"/>
    <lineage>
        <taxon>Eukaryota</taxon>
        <taxon>Viridiplantae</taxon>
        <taxon>Streptophyta</taxon>
        <taxon>Embryophyta</taxon>
        <taxon>Bryophyta</taxon>
        <taxon>Bryophytina</taxon>
        <taxon>Bryopsida</taxon>
        <taxon>Dicranidae</taxon>
        <taxon>Pseudoditrichales</taxon>
        <taxon>Ditrichaceae</taxon>
        <taxon>Ceratodon</taxon>
    </lineage>
</organism>
<comment type="caution">
    <text evidence="2">The sequence shown here is derived from an EMBL/GenBank/DDBJ whole genome shotgun (WGS) entry which is preliminary data.</text>
</comment>
<evidence type="ECO:0000313" key="2">
    <source>
        <dbReference type="EMBL" id="KAG0559857.1"/>
    </source>
</evidence>
<feature type="compositionally biased region" description="Basic residues" evidence="1">
    <location>
        <begin position="1"/>
        <end position="14"/>
    </location>
</feature>
<proteinExistence type="predicted"/>
<sequence length="109" mass="12028">MVSRRGQKQSKPSRPRSATAKDKKREEGGRKEKGFIIDCAQVSQPPLKTISASPSGHRTLKQTSPLQTTFVSLALTFPTTPNYSRHSLISSSLNFANCMKIYIVSTLFA</sequence>
<gene>
    <name evidence="2" type="ORF">KC19_10G134700</name>
</gene>
<dbReference type="AlphaFoldDB" id="A0A8T0GMQ4"/>
<evidence type="ECO:0000313" key="3">
    <source>
        <dbReference type="Proteomes" id="UP000822688"/>
    </source>
</evidence>
<feature type="region of interest" description="Disordered" evidence="1">
    <location>
        <begin position="1"/>
        <end position="33"/>
    </location>
</feature>
<dbReference type="EMBL" id="CM026431">
    <property type="protein sequence ID" value="KAG0559857.1"/>
    <property type="molecule type" value="Genomic_DNA"/>
</dbReference>
<reference evidence="2" key="1">
    <citation type="submission" date="2020-06" db="EMBL/GenBank/DDBJ databases">
        <title>WGS assembly of Ceratodon purpureus strain R40.</title>
        <authorList>
            <person name="Carey S.B."/>
            <person name="Jenkins J."/>
            <person name="Shu S."/>
            <person name="Lovell J.T."/>
            <person name="Sreedasyam A."/>
            <person name="Maumus F."/>
            <person name="Tiley G.P."/>
            <person name="Fernandez-Pozo N."/>
            <person name="Barry K."/>
            <person name="Chen C."/>
            <person name="Wang M."/>
            <person name="Lipzen A."/>
            <person name="Daum C."/>
            <person name="Saski C.A."/>
            <person name="Payton A.C."/>
            <person name="Mcbreen J.C."/>
            <person name="Conrad R.E."/>
            <person name="Kollar L.M."/>
            <person name="Olsson S."/>
            <person name="Huttunen S."/>
            <person name="Landis J.B."/>
            <person name="Wickett N.J."/>
            <person name="Johnson M.G."/>
            <person name="Rensing S.A."/>
            <person name="Grimwood J."/>
            <person name="Schmutz J."/>
            <person name="Mcdaniel S.F."/>
        </authorList>
    </citation>
    <scope>NUCLEOTIDE SEQUENCE</scope>
    <source>
        <strain evidence="2">R40</strain>
    </source>
</reference>
<dbReference type="Proteomes" id="UP000822688">
    <property type="component" value="Chromosome 10"/>
</dbReference>
<accession>A0A8T0GMQ4</accession>
<name>A0A8T0GMQ4_CERPU</name>
<feature type="compositionally biased region" description="Basic and acidic residues" evidence="1">
    <location>
        <begin position="19"/>
        <end position="33"/>
    </location>
</feature>
<protein>
    <submittedName>
        <fullName evidence="2">Uncharacterized protein</fullName>
    </submittedName>
</protein>